<protein>
    <submittedName>
        <fullName evidence="1">Uncharacterized protein</fullName>
    </submittedName>
</protein>
<name>A0AA36B1T1_OCTVU</name>
<dbReference type="AlphaFoldDB" id="A0AA36B1T1"/>
<evidence type="ECO:0000313" key="2">
    <source>
        <dbReference type="Proteomes" id="UP001162480"/>
    </source>
</evidence>
<organism evidence="1 2">
    <name type="scientific">Octopus vulgaris</name>
    <name type="common">Common octopus</name>
    <dbReference type="NCBI Taxonomy" id="6645"/>
    <lineage>
        <taxon>Eukaryota</taxon>
        <taxon>Metazoa</taxon>
        <taxon>Spiralia</taxon>
        <taxon>Lophotrochozoa</taxon>
        <taxon>Mollusca</taxon>
        <taxon>Cephalopoda</taxon>
        <taxon>Coleoidea</taxon>
        <taxon>Octopodiformes</taxon>
        <taxon>Octopoda</taxon>
        <taxon>Incirrata</taxon>
        <taxon>Octopodidae</taxon>
        <taxon>Octopus</taxon>
    </lineage>
</organism>
<dbReference type="EMBL" id="OX597820">
    <property type="protein sequence ID" value="CAI9726375.1"/>
    <property type="molecule type" value="Genomic_DNA"/>
</dbReference>
<gene>
    <name evidence="1" type="ORF">OCTVUL_1B024112</name>
</gene>
<proteinExistence type="predicted"/>
<reference evidence="1" key="1">
    <citation type="submission" date="2023-08" db="EMBL/GenBank/DDBJ databases">
        <authorList>
            <person name="Alioto T."/>
            <person name="Alioto T."/>
            <person name="Gomez Garrido J."/>
        </authorList>
    </citation>
    <scope>NUCLEOTIDE SEQUENCE</scope>
</reference>
<sequence length="180" mass="20787">MPREVVEMNVDNLPQTSSITTIYEDDRMMTLSKEEKIPDRMMDLSKEELVLLSGREGWSYRKIAKEFNLRYPYSAITFRKCELTTSEKRVITSELATGKSTLQISKIIGRCHQFVNTFVKFESFSVPNIVPAGANHGLKLTRQCKNEPNRFCYICEELTFAKEKRSVIQGILRLLLRKPG</sequence>
<keyword evidence="2" id="KW-1185">Reference proteome</keyword>
<accession>A0AA36B1T1</accession>
<dbReference type="Proteomes" id="UP001162480">
    <property type="component" value="Chromosome 7"/>
</dbReference>
<evidence type="ECO:0000313" key="1">
    <source>
        <dbReference type="EMBL" id="CAI9726375.1"/>
    </source>
</evidence>